<dbReference type="Pfam" id="PF01812">
    <property type="entry name" value="5-FTHF_cyc-lig"/>
    <property type="match status" value="1"/>
</dbReference>
<dbReference type="EC" id="6.3.3.2" evidence="5"/>
<organism evidence="6 7">
    <name type="scientific">Macrococcoides bohemicum</name>
    <dbReference type="NCBI Taxonomy" id="1903056"/>
    <lineage>
        <taxon>Bacteria</taxon>
        <taxon>Bacillati</taxon>
        <taxon>Bacillota</taxon>
        <taxon>Bacilli</taxon>
        <taxon>Bacillales</taxon>
        <taxon>Staphylococcaceae</taxon>
        <taxon>Macrococcoides</taxon>
    </lineage>
</organism>
<feature type="binding site" evidence="4">
    <location>
        <position position="56"/>
    </location>
    <ligand>
        <name>substrate</name>
    </ligand>
</feature>
<keyword evidence="3 4" id="KW-0067">ATP-binding</keyword>
<dbReference type="InterPro" id="IPR024185">
    <property type="entry name" value="FTHF_cligase-like_sf"/>
</dbReference>
<feature type="binding site" evidence="4">
    <location>
        <begin position="7"/>
        <end position="11"/>
    </location>
    <ligand>
        <name>ATP</name>
        <dbReference type="ChEBI" id="CHEBI:30616"/>
    </ligand>
</feature>
<evidence type="ECO:0000313" key="6">
    <source>
        <dbReference type="EMBL" id="RAK50350.1"/>
    </source>
</evidence>
<dbReference type="GO" id="GO:0035999">
    <property type="term" value="P:tetrahydrofolate interconversion"/>
    <property type="evidence" value="ECO:0007669"/>
    <property type="project" value="TreeGrafter"/>
</dbReference>
<evidence type="ECO:0000256" key="3">
    <source>
        <dbReference type="ARBA" id="ARBA00022840"/>
    </source>
</evidence>
<name>A0A328A764_9STAP</name>
<dbReference type="GO" id="GO:0030272">
    <property type="term" value="F:5-formyltetrahydrofolate cyclo-ligase activity"/>
    <property type="evidence" value="ECO:0007669"/>
    <property type="project" value="UniProtKB-EC"/>
</dbReference>
<keyword evidence="2 4" id="KW-0547">Nucleotide-binding</keyword>
<evidence type="ECO:0000256" key="1">
    <source>
        <dbReference type="ARBA" id="ARBA00010638"/>
    </source>
</evidence>
<dbReference type="RefSeq" id="WP_111744855.1">
    <property type="nucleotide sequence ID" value="NZ_JBHSQY010000001.1"/>
</dbReference>
<dbReference type="Proteomes" id="UP000249579">
    <property type="component" value="Unassembled WGS sequence"/>
</dbReference>
<evidence type="ECO:0000256" key="4">
    <source>
        <dbReference type="PIRSR" id="PIRSR006806-1"/>
    </source>
</evidence>
<keyword evidence="5" id="KW-0460">Magnesium</keyword>
<comment type="caution">
    <text evidence="6">The sequence shown here is derived from an EMBL/GenBank/DDBJ whole genome shotgun (WGS) entry which is preliminary data.</text>
</comment>
<feature type="binding site" evidence="4">
    <location>
        <position position="51"/>
    </location>
    <ligand>
        <name>substrate</name>
    </ligand>
</feature>
<dbReference type="SUPFAM" id="SSF100950">
    <property type="entry name" value="NagB/RpiA/CoA transferase-like"/>
    <property type="match status" value="1"/>
</dbReference>
<dbReference type="PANTHER" id="PTHR23407:SF1">
    <property type="entry name" value="5-FORMYLTETRAHYDROFOLATE CYCLO-LIGASE"/>
    <property type="match status" value="1"/>
</dbReference>
<comment type="catalytic activity">
    <reaction evidence="5">
        <text>(6S)-5-formyl-5,6,7,8-tetrahydrofolate + ATP = (6R)-5,10-methenyltetrahydrofolate + ADP + phosphate</text>
        <dbReference type="Rhea" id="RHEA:10488"/>
        <dbReference type="ChEBI" id="CHEBI:30616"/>
        <dbReference type="ChEBI" id="CHEBI:43474"/>
        <dbReference type="ChEBI" id="CHEBI:57455"/>
        <dbReference type="ChEBI" id="CHEBI:57457"/>
        <dbReference type="ChEBI" id="CHEBI:456216"/>
        <dbReference type="EC" id="6.3.3.2"/>
    </reaction>
</comment>
<dbReference type="GO" id="GO:0046872">
    <property type="term" value="F:metal ion binding"/>
    <property type="evidence" value="ECO:0007669"/>
    <property type="project" value="UniProtKB-KW"/>
</dbReference>
<comment type="similarity">
    <text evidence="1 5">Belongs to the 5-formyltetrahydrofolate cyclo-ligase family.</text>
</comment>
<dbReference type="OrthoDB" id="9801938at2"/>
<reference evidence="6 7" key="1">
    <citation type="journal article" date="2018" name="Front. Microbiol.">
        <title>Description and Comparative Genomics of Macrococcus caseolyticus subsp. hominis subsp. nov., Macrococcus goetzii sp. nov., Macrococcus epidermidis sp. nov., and Macrococcus bohemicus sp. nov., Novel Macrococci From Human Clinical Material With Virulence Potential and Suspected Uptake of Foreign DNA by Natural Transformation.</title>
        <authorList>
            <person name="Maslanova I."/>
            <person name="Wertheimer Z."/>
            <person name="Sedlacek I."/>
            <person name="Svec P."/>
            <person name="Indrakova A."/>
            <person name="Kovarovic V."/>
            <person name="Schumann P."/>
            <person name="Sproer C."/>
            <person name="Kralova S."/>
            <person name="Sedo O."/>
            <person name="Kristofova L."/>
            <person name="Vrbovska V."/>
            <person name="Fuzik T."/>
            <person name="Petras P."/>
            <person name="Zdrahal Z."/>
            <person name="Ruzickova V."/>
            <person name="Doskar J."/>
            <person name="Pantucek R."/>
        </authorList>
    </citation>
    <scope>NUCLEOTIDE SEQUENCE [LARGE SCALE GENOMIC DNA]</scope>
    <source>
        <strain evidence="6 7">03/115</strain>
    </source>
</reference>
<dbReference type="Gene3D" id="3.40.50.10420">
    <property type="entry name" value="NagB/RpiA/CoA transferase-like"/>
    <property type="match status" value="1"/>
</dbReference>
<proteinExistence type="inferred from homology"/>
<keyword evidence="6" id="KW-0436">Ligase</keyword>
<evidence type="ECO:0000256" key="2">
    <source>
        <dbReference type="ARBA" id="ARBA00022741"/>
    </source>
</evidence>
<dbReference type="GO" id="GO:0005524">
    <property type="term" value="F:ATP binding"/>
    <property type="evidence" value="ECO:0007669"/>
    <property type="project" value="UniProtKB-KW"/>
</dbReference>
<accession>A0A328A764</accession>
<gene>
    <name evidence="6" type="ORF">BHX94_02490</name>
</gene>
<dbReference type="PANTHER" id="PTHR23407">
    <property type="entry name" value="ATPASE INHIBITOR/5-FORMYLTETRAHYDROFOLATE CYCLO-LIGASE"/>
    <property type="match status" value="1"/>
</dbReference>
<dbReference type="InterPro" id="IPR002698">
    <property type="entry name" value="FTHF_cligase"/>
</dbReference>
<dbReference type="InterPro" id="IPR037171">
    <property type="entry name" value="NagB/RpiA_transferase-like"/>
</dbReference>
<evidence type="ECO:0000313" key="7">
    <source>
        <dbReference type="Proteomes" id="UP000249579"/>
    </source>
</evidence>
<dbReference type="EMBL" id="PZJG01000001">
    <property type="protein sequence ID" value="RAK50350.1"/>
    <property type="molecule type" value="Genomic_DNA"/>
</dbReference>
<keyword evidence="5" id="KW-0479">Metal-binding</keyword>
<dbReference type="NCBIfam" id="TIGR02727">
    <property type="entry name" value="MTHFS_bact"/>
    <property type="match status" value="1"/>
</dbReference>
<sequence length="188" mass="21668">MTIKSEKKELRLTILSQLKHNQNKTEKEDSIIHTFINEDVFRNANSIGITMSMNHELDTRWLIEYAAGLGKKVYVPYCDYKTKQMHFVRYTSQKDIVKDSFGIDIMNHREESGAQPELIVVPGVVFNEDGYRIGYGGGYFDKFLSQYTGQTISLIFELQLSEVLIEPHDIPVSMLITEKRIIVNEGNQ</sequence>
<evidence type="ECO:0000256" key="5">
    <source>
        <dbReference type="RuleBase" id="RU361279"/>
    </source>
</evidence>
<dbReference type="GO" id="GO:0009396">
    <property type="term" value="P:folic acid-containing compound biosynthetic process"/>
    <property type="evidence" value="ECO:0007669"/>
    <property type="project" value="TreeGrafter"/>
</dbReference>
<dbReference type="AlphaFoldDB" id="A0A328A764"/>
<dbReference type="PIRSF" id="PIRSF006806">
    <property type="entry name" value="FTHF_cligase"/>
    <property type="match status" value="1"/>
</dbReference>
<protein>
    <recommendedName>
        <fullName evidence="5">5-formyltetrahydrofolate cyclo-ligase</fullName>
        <ecNumber evidence="5">6.3.3.2</ecNumber>
    </recommendedName>
</protein>
<comment type="cofactor">
    <cofactor evidence="5">
        <name>Mg(2+)</name>
        <dbReference type="ChEBI" id="CHEBI:18420"/>
    </cofactor>
</comment>